<keyword evidence="4" id="KW-1185">Reference proteome</keyword>
<dbReference type="RefSeq" id="WP_089318868.1">
    <property type="nucleotide sequence ID" value="NZ_FZOQ01000006.1"/>
</dbReference>
<dbReference type="InterPro" id="IPR036291">
    <property type="entry name" value="NAD(P)-bd_dom_sf"/>
</dbReference>
<evidence type="ECO:0000259" key="2">
    <source>
        <dbReference type="Pfam" id="PF01370"/>
    </source>
</evidence>
<feature type="domain" description="NAD-dependent epimerase/dehydratase" evidence="2">
    <location>
        <begin position="4"/>
        <end position="229"/>
    </location>
</feature>
<dbReference type="AlphaFoldDB" id="A0A239EKA7"/>
<sequence length="299" mass="32268">MKHLIFGAGGFLGSTLMKHLQQAGEEVYAVRRTPRDGAYAVDITQPKAFKDIGVLPDVIMNCASALPDPAQGFSSPDDLRRLYEANVIGGANIMNWAAANGVKKVINCSTLVVVGKPWPVPLKETASTYPMGNHVGYSASKLAQEVVMSSVAAQHNIEVLHLRISALYGPGMKEGGILTKLLKQAQHKEKISLTNGNKVSFDFLHVEDAARAICHIARMRSWPDKIINLASGEEVSLLALAESLCELTGNPIENILNTDEAVSASRAVVDTTLLEKYLAGSNISTRPFTEKVKSMVFPT</sequence>
<evidence type="ECO:0000313" key="3">
    <source>
        <dbReference type="EMBL" id="SNS45200.1"/>
    </source>
</evidence>
<reference evidence="4" key="1">
    <citation type="submission" date="2017-06" db="EMBL/GenBank/DDBJ databases">
        <authorList>
            <person name="Varghese N."/>
            <person name="Submissions S."/>
        </authorList>
    </citation>
    <scope>NUCLEOTIDE SEQUENCE [LARGE SCALE GENOMIC DNA]</scope>
    <source>
        <strain evidence="4">NKM1</strain>
    </source>
</reference>
<protein>
    <submittedName>
        <fullName evidence="3">UDP-glucose 4-epimerase</fullName>
    </submittedName>
</protein>
<dbReference type="EMBL" id="FZOQ01000006">
    <property type="protein sequence ID" value="SNS45200.1"/>
    <property type="molecule type" value="Genomic_DNA"/>
</dbReference>
<accession>A0A239EKA7</accession>
<dbReference type="SUPFAM" id="SSF51735">
    <property type="entry name" value="NAD(P)-binding Rossmann-fold domains"/>
    <property type="match status" value="1"/>
</dbReference>
<proteinExistence type="inferred from homology"/>
<evidence type="ECO:0000313" key="4">
    <source>
        <dbReference type="Proteomes" id="UP000198432"/>
    </source>
</evidence>
<dbReference type="InterPro" id="IPR001509">
    <property type="entry name" value="Epimerase_deHydtase"/>
</dbReference>
<evidence type="ECO:0000256" key="1">
    <source>
        <dbReference type="ARBA" id="ARBA00007637"/>
    </source>
</evidence>
<dbReference type="OrthoDB" id="1490291at2"/>
<gene>
    <name evidence="3" type="ORF">SAMN06296052_106227</name>
</gene>
<dbReference type="Pfam" id="PF01370">
    <property type="entry name" value="Epimerase"/>
    <property type="match status" value="1"/>
</dbReference>
<comment type="similarity">
    <text evidence="1">Belongs to the NAD(P)-dependent epimerase/dehydratase family.</text>
</comment>
<organism evidence="3 4">
    <name type="scientific">Pontibacter ummariensis</name>
    <dbReference type="NCBI Taxonomy" id="1610492"/>
    <lineage>
        <taxon>Bacteria</taxon>
        <taxon>Pseudomonadati</taxon>
        <taxon>Bacteroidota</taxon>
        <taxon>Cytophagia</taxon>
        <taxon>Cytophagales</taxon>
        <taxon>Hymenobacteraceae</taxon>
        <taxon>Pontibacter</taxon>
    </lineage>
</organism>
<dbReference type="PANTHER" id="PTHR43000">
    <property type="entry name" value="DTDP-D-GLUCOSE 4,6-DEHYDRATASE-RELATED"/>
    <property type="match status" value="1"/>
</dbReference>
<name>A0A239EKA7_9BACT</name>
<dbReference type="Proteomes" id="UP000198432">
    <property type="component" value="Unassembled WGS sequence"/>
</dbReference>
<dbReference type="CDD" id="cd08946">
    <property type="entry name" value="SDR_e"/>
    <property type="match status" value="1"/>
</dbReference>
<dbReference type="Gene3D" id="3.40.50.720">
    <property type="entry name" value="NAD(P)-binding Rossmann-like Domain"/>
    <property type="match status" value="1"/>
</dbReference>